<evidence type="ECO:0000313" key="1">
    <source>
        <dbReference type="EMBL" id="EIG28509.1"/>
    </source>
</evidence>
<protein>
    <submittedName>
        <fullName evidence="1">Uncharacterized protein</fullName>
    </submittedName>
</protein>
<gene>
    <name evidence="1" type="ORF">HMPREF1051_0265</name>
</gene>
<reference evidence="1 2" key="1">
    <citation type="submission" date="2012-04" db="EMBL/GenBank/DDBJ databases">
        <authorList>
            <person name="Harkins D.M."/>
            <person name="Madupu R."/>
            <person name="Durkin A.S."/>
            <person name="Torralba M."/>
            <person name="Methe B."/>
            <person name="Sutton G.G."/>
            <person name="Nelson K.E."/>
        </authorList>
    </citation>
    <scope>NUCLEOTIDE SEQUENCE [LARGE SCALE GENOMIC DNA]</scope>
    <source>
        <strain evidence="1 2">VK64</strain>
    </source>
</reference>
<proteinExistence type="predicted"/>
<dbReference type="EMBL" id="AJMT01000107">
    <property type="protein sequence ID" value="EIG28509.1"/>
    <property type="molecule type" value="Genomic_DNA"/>
</dbReference>
<dbReference type="PATRIC" id="fig|1095748.3.peg.1435"/>
<evidence type="ECO:0000313" key="2">
    <source>
        <dbReference type="Proteomes" id="UP000004473"/>
    </source>
</evidence>
<dbReference type="AlphaFoldDB" id="I2NRP8"/>
<sequence>MKMKFFEFCIEITNQHFKQNLHIKRQGRLKTKLKFSDDLVAYSQEIVGKTIVFFYNFRY</sequence>
<dbReference type="Proteomes" id="UP000004473">
    <property type="component" value="Unassembled WGS sequence"/>
</dbReference>
<name>I2NRP8_NEISI</name>
<comment type="caution">
    <text evidence="1">The sequence shown here is derived from an EMBL/GenBank/DDBJ whole genome shotgun (WGS) entry which is preliminary data.</text>
</comment>
<organism evidence="1 2">
    <name type="scientific">Neisseria sicca VK64</name>
    <dbReference type="NCBI Taxonomy" id="1095748"/>
    <lineage>
        <taxon>Bacteria</taxon>
        <taxon>Pseudomonadati</taxon>
        <taxon>Pseudomonadota</taxon>
        <taxon>Betaproteobacteria</taxon>
        <taxon>Neisseriales</taxon>
        <taxon>Neisseriaceae</taxon>
        <taxon>Neisseria</taxon>
    </lineage>
</organism>
<accession>I2NRP8</accession>